<dbReference type="AlphaFoldDB" id="A0AAE3XCK1"/>
<protein>
    <submittedName>
        <fullName evidence="1">Uncharacterized protein</fullName>
    </submittedName>
</protein>
<evidence type="ECO:0000313" key="2">
    <source>
        <dbReference type="Proteomes" id="UP001185331"/>
    </source>
</evidence>
<comment type="caution">
    <text evidence="1">The sequence shown here is derived from an EMBL/GenBank/DDBJ whole genome shotgun (WGS) entry which is preliminary data.</text>
</comment>
<gene>
    <name evidence="1" type="ORF">J2Y00_002114</name>
</gene>
<dbReference type="RefSeq" id="WP_309855136.1">
    <property type="nucleotide sequence ID" value="NZ_JAVDQJ010000005.1"/>
</dbReference>
<dbReference type="EMBL" id="JAVDQK010000004">
    <property type="protein sequence ID" value="MDR6218551.1"/>
    <property type="molecule type" value="Genomic_DNA"/>
</dbReference>
<dbReference type="Proteomes" id="UP001185331">
    <property type="component" value="Unassembled WGS sequence"/>
</dbReference>
<organism evidence="1 2">
    <name type="scientific">Deinococcus soli</name>
    <name type="common">ex Cha et al. 2016</name>
    <dbReference type="NCBI Taxonomy" id="1309411"/>
    <lineage>
        <taxon>Bacteria</taxon>
        <taxon>Thermotogati</taxon>
        <taxon>Deinococcota</taxon>
        <taxon>Deinococci</taxon>
        <taxon>Deinococcales</taxon>
        <taxon>Deinococcaceae</taxon>
        <taxon>Deinococcus</taxon>
    </lineage>
</organism>
<proteinExistence type="predicted"/>
<reference evidence="1" key="1">
    <citation type="submission" date="2023-07" db="EMBL/GenBank/DDBJ databases">
        <title>Sorghum-associated microbial communities from plants grown in Nebraska, USA.</title>
        <authorList>
            <person name="Schachtman D."/>
        </authorList>
    </citation>
    <scope>NUCLEOTIDE SEQUENCE</scope>
    <source>
        <strain evidence="1">BE330</strain>
    </source>
</reference>
<evidence type="ECO:0000313" key="1">
    <source>
        <dbReference type="EMBL" id="MDR6218551.1"/>
    </source>
</evidence>
<accession>A0AAE3XCK1</accession>
<sequence length="147" mass="15694">MSWQTNPLRALIPPLLPSGAGWTFSAIGAHQLREVLLDAPAQALVYVPDGAGRHGARLNLQFGEELYLTALAAPGGEADVPPGGDFPEVPASAGRTFTRLHVWELRQLLRLAGEAPVWVADLRGRVRSQVNVQIGAEVYVTGDAGDH</sequence>
<name>A0AAE3XCK1_9DEIO</name>